<feature type="signal peptide" evidence="1">
    <location>
        <begin position="1"/>
        <end position="19"/>
    </location>
</feature>
<dbReference type="RefSeq" id="XP_014175973.1">
    <property type="nucleotide sequence ID" value="XM_014320498.1"/>
</dbReference>
<organism evidence="3">
    <name type="scientific">Grosmannia clavigera (strain kw1407 / UAMH 11150)</name>
    <name type="common">Blue stain fungus</name>
    <name type="synonym">Graphiocladiella clavigera</name>
    <dbReference type="NCBI Taxonomy" id="655863"/>
    <lineage>
        <taxon>Eukaryota</taxon>
        <taxon>Fungi</taxon>
        <taxon>Dikarya</taxon>
        <taxon>Ascomycota</taxon>
        <taxon>Pezizomycotina</taxon>
        <taxon>Sordariomycetes</taxon>
        <taxon>Sordariomycetidae</taxon>
        <taxon>Ophiostomatales</taxon>
        <taxon>Ophiostomataceae</taxon>
        <taxon>Leptographium</taxon>
    </lineage>
</organism>
<keyword evidence="1" id="KW-0732">Signal</keyword>
<keyword evidence="3" id="KW-1185">Reference proteome</keyword>
<dbReference type="InParanoid" id="F0X7C3"/>
<evidence type="ECO:0000313" key="3">
    <source>
        <dbReference type="Proteomes" id="UP000007796"/>
    </source>
</evidence>
<name>F0X7C3_GROCL</name>
<evidence type="ECO:0000256" key="1">
    <source>
        <dbReference type="SAM" id="SignalP"/>
    </source>
</evidence>
<evidence type="ECO:0000313" key="2">
    <source>
        <dbReference type="EMBL" id="EFX06491.1"/>
    </source>
</evidence>
<protein>
    <submittedName>
        <fullName evidence="2">Uncharacterized protein</fullName>
    </submittedName>
</protein>
<accession>F0X7C3</accession>
<dbReference type="GeneID" id="25980287"/>
<dbReference type="AlphaFoldDB" id="F0X7C3"/>
<gene>
    <name evidence="2" type="ORF">CMQ_6812</name>
</gene>
<sequence length="137" mass="15892">MKMLARLLAFGFVVAPVLGQGYSYGSFNYGSTDNLLDLFFIDDNDDNNVSLHMGAAHVWHYLHTLYLVYLVDILNNDHTCNPALLYDAVYKHHTQDYELHHQLAAVVQHHHGINFDKDDNEFGLRWHSHNLETQFHL</sequence>
<dbReference type="Proteomes" id="UP000007796">
    <property type="component" value="Unassembled WGS sequence"/>
</dbReference>
<feature type="chain" id="PRO_5003263767" evidence="1">
    <location>
        <begin position="20"/>
        <end position="137"/>
    </location>
</feature>
<proteinExistence type="predicted"/>
<dbReference type="HOGENOM" id="CLU_1865332_0_0_1"/>
<dbReference type="EMBL" id="GL629729">
    <property type="protein sequence ID" value="EFX06491.1"/>
    <property type="molecule type" value="Genomic_DNA"/>
</dbReference>
<reference evidence="2 3" key="1">
    <citation type="journal article" date="2011" name="Proc. Natl. Acad. Sci. U.S.A.">
        <title>Genome and transcriptome analyses of the mountain pine beetle-fungal symbiont Grosmannia clavigera, a lodgepole pine pathogen.</title>
        <authorList>
            <person name="DiGuistini S."/>
            <person name="Wang Y."/>
            <person name="Liao N.Y."/>
            <person name="Taylor G."/>
            <person name="Tanguay P."/>
            <person name="Feau N."/>
            <person name="Henrissat B."/>
            <person name="Chan S.K."/>
            <person name="Hesse-Orce U."/>
            <person name="Alamouti S.M."/>
            <person name="Tsui C.K.M."/>
            <person name="Docking R.T."/>
            <person name="Levasseur A."/>
            <person name="Haridas S."/>
            <person name="Robertson G."/>
            <person name="Birol I."/>
            <person name="Holt R.A."/>
            <person name="Marra M.A."/>
            <person name="Hamelin R.C."/>
            <person name="Hirst M."/>
            <person name="Jones S.J.M."/>
            <person name="Bohlmann J."/>
            <person name="Breuil C."/>
        </authorList>
    </citation>
    <scope>NUCLEOTIDE SEQUENCE [LARGE SCALE GENOMIC DNA]</scope>
    <source>
        <strain evidence="3">kw1407 / UAMH 11150</strain>
    </source>
</reference>